<comment type="similarity">
    <text evidence="1">Belongs to the peptidase C48 family.</text>
</comment>
<dbReference type="SUPFAM" id="SSF54001">
    <property type="entry name" value="Cysteine proteinases"/>
    <property type="match status" value="1"/>
</dbReference>
<keyword evidence="3" id="KW-0378">Hydrolase</keyword>
<dbReference type="EMBL" id="JBJQOH010000008">
    <property type="protein sequence ID" value="KAL3676550.1"/>
    <property type="molecule type" value="Genomic_DNA"/>
</dbReference>
<dbReference type="AlphaFoldDB" id="A0ABD3GEP2"/>
<feature type="domain" description="Ubiquitin-like protease family profile" evidence="6">
    <location>
        <begin position="251"/>
        <end position="428"/>
    </location>
</feature>
<protein>
    <recommendedName>
        <fullName evidence="6">Ubiquitin-like protease family profile domain-containing protein</fullName>
    </recommendedName>
</protein>
<reference evidence="7 8" key="1">
    <citation type="submission" date="2024-09" db="EMBL/GenBank/DDBJ databases">
        <title>Chromosome-scale assembly of Riccia sorocarpa.</title>
        <authorList>
            <person name="Paukszto L."/>
        </authorList>
    </citation>
    <scope>NUCLEOTIDE SEQUENCE [LARGE SCALE GENOMIC DNA]</scope>
    <source>
        <strain evidence="7">LP-2024</strain>
        <tissue evidence="7">Aerial parts of the thallus</tissue>
    </source>
</reference>
<comment type="caution">
    <text evidence="7">The sequence shown here is derived from an EMBL/GenBank/DDBJ whole genome shotgun (WGS) entry which is preliminary data.</text>
</comment>
<feature type="compositionally biased region" description="Basic and acidic residues" evidence="5">
    <location>
        <begin position="63"/>
        <end position="74"/>
    </location>
</feature>
<proteinExistence type="inferred from homology"/>
<evidence type="ECO:0000256" key="4">
    <source>
        <dbReference type="ARBA" id="ARBA00022807"/>
    </source>
</evidence>
<dbReference type="PANTHER" id="PTHR12606:SF141">
    <property type="entry name" value="GH15225P-RELATED"/>
    <property type="match status" value="1"/>
</dbReference>
<keyword evidence="2" id="KW-0645">Protease</keyword>
<evidence type="ECO:0000256" key="1">
    <source>
        <dbReference type="ARBA" id="ARBA00005234"/>
    </source>
</evidence>
<dbReference type="InterPro" id="IPR038765">
    <property type="entry name" value="Papain-like_cys_pep_sf"/>
</dbReference>
<accession>A0ABD3GEP2</accession>
<feature type="region of interest" description="Disordered" evidence="5">
    <location>
        <begin position="63"/>
        <end position="164"/>
    </location>
</feature>
<evidence type="ECO:0000259" key="6">
    <source>
        <dbReference type="PROSITE" id="PS50600"/>
    </source>
</evidence>
<evidence type="ECO:0000256" key="3">
    <source>
        <dbReference type="ARBA" id="ARBA00022801"/>
    </source>
</evidence>
<name>A0ABD3GEP2_9MARC</name>
<feature type="compositionally biased region" description="Polar residues" evidence="5">
    <location>
        <begin position="75"/>
        <end position="84"/>
    </location>
</feature>
<gene>
    <name evidence="7" type="ORF">R1sor_026498</name>
</gene>
<evidence type="ECO:0000313" key="8">
    <source>
        <dbReference type="Proteomes" id="UP001633002"/>
    </source>
</evidence>
<evidence type="ECO:0000256" key="2">
    <source>
        <dbReference type="ARBA" id="ARBA00022670"/>
    </source>
</evidence>
<dbReference type="Proteomes" id="UP001633002">
    <property type="component" value="Unassembled WGS sequence"/>
</dbReference>
<sequence>MKSVFDSYVNPSDKSDIQPLIAGLDRPELDADEFLQQVEHANSDYEVTPSRQTHTDYLEEIGDRTHARLRRETSIRGNGPTTRAQSRRLFAHAEEPADPQPEEPQPVETPTEEAVEEIQSPSTEPTVHEEVASTEPTMDVGSIPAGSTDHATEESTKSQPQEPAPVQILVEEAVEDIQTPSTEPTGHEIPPIYTVEDPNVKDIAGLSSHGLHMQVYAPNVLQQPSEVVEIEDSLESPRGTKDPLDEWKSYEQLTKKDLESTNPKRFIRGDVINMYIKEKFLVQPQSELDGKFFVNTFWFTQLNALNDVLSGKPAESVEKIHRLRKGITPKVDDVQDIRSLIVPIHFGKGDFHWSLAVVHFGTSRCTIYHLDSARGTHNTDDVCATLSLFVTVALKFPLEKIVVGSYFTPQQRGNHECGYHVMQFLSEVAKVKGDLGPYFDDESARRFANVGDVDSFRLIFGIYMDPKEKRRYLP</sequence>
<evidence type="ECO:0000256" key="5">
    <source>
        <dbReference type="SAM" id="MobiDB-lite"/>
    </source>
</evidence>
<dbReference type="PANTHER" id="PTHR12606">
    <property type="entry name" value="SENTRIN/SUMO-SPECIFIC PROTEASE"/>
    <property type="match status" value="1"/>
</dbReference>
<keyword evidence="4" id="KW-0788">Thiol protease</keyword>
<organism evidence="7 8">
    <name type="scientific">Riccia sorocarpa</name>
    <dbReference type="NCBI Taxonomy" id="122646"/>
    <lineage>
        <taxon>Eukaryota</taxon>
        <taxon>Viridiplantae</taxon>
        <taxon>Streptophyta</taxon>
        <taxon>Embryophyta</taxon>
        <taxon>Marchantiophyta</taxon>
        <taxon>Marchantiopsida</taxon>
        <taxon>Marchantiidae</taxon>
        <taxon>Marchantiales</taxon>
        <taxon>Ricciaceae</taxon>
        <taxon>Riccia</taxon>
    </lineage>
</organism>
<dbReference type="GO" id="GO:0008234">
    <property type="term" value="F:cysteine-type peptidase activity"/>
    <property type="evidence" value="ECO:0007669"/>
    <property type="project" value="UniProtKB-KW"/>
</dbReference>
<dbReference type="InterPro" id="IPR003653">
    <property type="entry name" value="Peptidase_C48_C"/>
</dbReference>
<dbReference type="Gene3D" id="3.40.395.10">
    <property type="entry name" value="Adenoviral Proteinase, Chain A"/>
    <property type="match status" value="1"/>
</dbReference>
<dbReference type="Pfam" id="PF02902">
    <property type="entry name" value="Peptidase_C48"/>
    <property type="match status" value="1"/>
</dbReference>
<keyword evidence="8" id="KW-1185">Reference proteome</keyword>
<dbReference type="GO" id="GO:0006508">
    <property type="term" value="P:proteolysis"/>
    <property type="evidence" value="ECO:0007669"/>
    <property type="project" value="UniProtKB-KW"/>
</dbReference>
<evidence type="ECO:0000313" key="7">
    <source>
        <dbReference type="EMBL" id="KAL3676550.1"/>
    </source>
</evidence>
<dbReference type="PROSITE" id="PS50600">
    <property type="entry name" value="ULP_PROTEASE"/>
    <property type="match status" value="1"/>
</dbReference>